<dbReference type="InterPro" id="IPR000719">
    <property type="entry name" value="Prot_kinase_dom"/>
</dbReference>
<evidence type="ECO:0000313" key="8">
    <source>
        <dbReference type="EMBL" id="MSU09290.1"/>
    </source>
</evidence>
<dbReference type="SMART" id="SM00220">
    <property type="entry name" value="S_TKc"/>
    <property type="match status" value="1"/>
</dbReference>
<dbReference type="GO" id="GO:0005524">
    <property type="term" value="F:ATP binding"/>
    <property type="evidence" value="ECO:0007669"/>
    <property type="project" value="UniProtKB-KW"/>
</dbReference>
<dbReference type="EMBL" id="VUNR01000020">
    <property type="protein sequence ID" value="MSU09290.1"/>
    <property type="molecule type" value="Genomic_DNA"/>
</dbReference>
<dbReference type="InterPro" id="IPR011009">
    <property type="entry name" value="Kinase-like_dom_sf"/>
</dbReference>
<dbReference type="PANTHER" id="PTHR43289">
    <property type="entry name" value="MITOGEN-ACTIVATED PROTEIN KINASE KINASE KINASE 20-RELATED"/>
    <property type="match status" value="1"/>
</dbReference>
<dbReference type="CDD" id="cd14014">
    <property type="entry name" value="STKc_PknB_like"/>
    <property type="match status" value="1"/>
</dbReference>
<keyword evidence="9" id="KW-1185">Reference proteome</keyword>
<evidence type="ECO:0000256" key="5">
    <source>
        <dbReference type="ARBA" id="ARBA00022840"/>
    </source>
</evidence>
<comment type="caution">
    <text evidence="8">The sequence shown here is derived from an EMBL/GenBank/DDBJ whole genome shotgun (WGS) entry which is preliminary data.</text>
</comment>
<dbReference type="GO" id="GO:0004674">
    <property type="term" value="F:protein serine/threonine kinase activity"/>
    <property type="evidence" value="ECO:0007669"/>
    <property type="project" value="UniProtKB-KW"/>
</dbReference>
<gene>
    <name evidence="8" type="ORF">FYJ84_09860</name>
</gene>
<keyword evidence="8" id="KW-0723">Serine/threonine-protein kinase</keyword>
<feature type="compositionally biased region" description="Low complexity" evidence="6">
    <location>
        <begin position="310"/>
        <end position="322"/>
    </location>
</feature>
<dbReference type="InterPro" id="IPR008271">
    <property type="entry name" value="Ser/Thr_kinase_AS"/>
</dbReference>
<evidence type="ECO:0000256" key="4">
    <source>
        <dbReference type="ARBA" id="ARBA00022777"/>
    </source>
</evidence>
<dbReference type="Proteomes" id="UP000433181">
    <property type="component" value="Unassembled WGS sequence"/>
</dbReference>
<feature type="domain" description="Protein kinase" evidence="7">
    <location>
        <begin position="1"/>
        <end position="320"/>
    </location>
</feature>
<keyword evidence="5" id="KW-0067">ATP-binding</keyword>
<keyword evidence="3" id="KW-0547">Nucleotide-binding</keyword>
<dbReference type="AlphaFoldDB" id="A0A6I2UI76"/>
<evidence type="ECO:0000256" key="3">
    <source>
        <dbReference type="ARBA" id="ARBA00022741"/>
    </source>
</evidence>
<keyword evidence="4 8" id="KW-0418">Kinase</keyword>
<sequence length="465" mass="51490">MGKGSFTVKDFATEFILNKYQRLQLLHNSPKGKVWRAIDQDSNQKVILRELSRFNPVYEELKKYNFSICPEIYFYTQGESSSTVIEQYIEGSTLADLLAQNYEFSPQQIQQMLSRLCHGLKELHECGIIHRDIKPANLILQNPELPESLYLIDFDAARLLSGHKATDTALLGTRGYAPPEQYGFSQTDARSDIYALGCTFKEILGPQYRGRLILILNKCCAIDPQARYQNVDKLLKALNRPPIFQCLAQHKRNILGLGMAVGMTAICFTAYINYTKTEPAPAIPQHETTESQTETTLPSSDEAAPQVKDTTAPSTLSPATAPKQAVLKPAQNIIYPQYYANGNPLLSHEDGVYMPSTSSRVTISNQELQASGGHFPGNTPISLSITNPTAANLESPVLSIIYNDMAGISHTSLQLPTIAPGDSAQISLPMEEFACQEPLSLVVNISSPSPQRIFAKEMLIVFDIQ</sequence>
<evidence type="ECO:0000256" key="2">
    <source>
        <dbReference type="ARBA" id="ARBA00022679"/>
    </source>
</evidence>
<proteinExistence type="predicted"/>
<dbReference type="EC" id="2.7.11.1" evidence="1"/>
<name>A0A6I2UI76_9FIRM</name>
<dbReference type="PROSITE" id="PS00108">
    <property type="entry name" value="PROTEIN_KINASE_ST"/>
    <property type="match status" value="1"/>
</dbReference>
<protein>
    <recommendedName>
        <fullName evidence="1">non-specific serine/threonine protein kinase</fullName>
        <ecNumber evidence="1">2.7.11.1</ecNumber>
    </recommendedName>
</protein>
<feature type="region of interest" description="Disordered" evidence="6">
    <location>
        <begin position="283"/>
        <end position="322"/>
    </location>
</feature>
<keyword evidence="2" id="KW-0808">Transferase</keyword>
<reference evidence="8 9" key="1">
    <citation type="submission" date="2019-08" db="EMBL/GenBank/DDBJ databases">
        <title>In-depth cultivation of the pig gut microbiome towards novel bacterial diversity and tailored functional studies.</title>
        <authorList>
            <person name="Wylensek D."/>
            <person name="Hitch T.C.A."/>
            <person name="Clavel T."/>
        </authorList>
    </citation>
    <scope>NUCLEOTIDE SEQUENCE [LARGE SCALE GENOMIC DNA]</scope>
    <source>
        <strain evidence="8 9">WCA-693-APC-5D-A</strain>
    </source>
</reference>
<accession>A0A6I2UI76</accession>
<evidence type="ECO:0000313" key="9">
    <source>
        <dbReference type="Proteomes" id="UP000433181"/>
    </source>
</evidence>
<dbReference type="PROSITE" id="PS50011">
    <property type="entry name" value="PROTEIN_KINASE_DOM"/>
    <property type="match status" value="1"/>
</dbReference>
<evidence type="ECO:0000256" key="1">
    <source>
        <dbReference type="ARBA" id="ARBA00012513"/>
    </source>
</evidence>
<dbReference type="Pfam" id="PF00069">
    <property type="entry name" value="Pkinase"/>
    <property type="match status" value="1"/>
</dbReference>
<dbReference type="SUPFAM" id="SSF56112">
    <property type="entry name" value="Protein kinase-like (PK-like)"/>
    <property type="match status" value="1"/>
</dbReference>
<dbReference type="Gene3D" id="1.10.510.10">
    <property type="entry name" value="Transferase(Phosphotransferase) domain 1"/>
    <property type="match status" value="1"/>
</dbReference>
<evidence type="ECO:0000259" key="7">
    <source>
        <dbReference type="PROSITE" id="PS50011"/>
    </source>
</evidence>
<organism evidence="8 9">
    <name type="scientific">Anaerovibrio slackiae</name>
    <dbReference type="NCBI Taxonomy" id="2652309"/>
    <lineage>
        <taxon>Bacteria</taxon>
        <taxon>Bacillati</taxon>
        <taxon>Bacillota</taxon>
        <taxon>Negativicutes</taxon>
        <taxon>Selenomonadales</taxon>
        <taxon>Selenomonadaceae</taxon>
        <taxon>Anaerovibrio</taxon>
    </lineage>
</organism>
<dbReference type="PANTHER" id="PTHR43289:SF6">
    <property type="entry name" value="SERINE_THREONINE-PROTEIN KINASE NEKL-3"/>
    <property type="match status" value="1"/>
</dbReference>
<evidence type="ECO:0000256" key="6">
    <source>
        <dbReference type="SAM" id="MobiDB-lite"/>
    </source>
</evidence>